<dbReference type="Gene3D" id="2.120.10.30">
    <property type="entry name" value="TolB, C-terminal domain"/>
    <property type="match status" value="1"/>
</dbReference>
<protein>
    <submittedName>
        <fullName evidence="6">Dehydrogenase</fullName>
    </submittedName>
</protein>
<dbReference type="InterPro" id="IPR011042">
    <property type="entry name" value="6-blade_b-propeller_TolB-like"/>
</dbReference>
<dbReference type="InterPro" id="IPR055557">
    <property type="entry name" value="DUF7133"/>
</dbReference>
<dbReference type="InterPro" id="IPR011030">
    <property type="entry name" value="Lipovitellin_superhlx_dom"/>
</dbReference>
<dbReference type="Gene3D" id="1.25.10.10">
    <property type="entry name" value="Leucine-rich Repeat Variant"/>
    <property type="match status" value="1"/>
</dbReference>
<evidence type="ECO:0000313" key="6">
    <source>
        <dbReference type="EMBL" id="RKN80937.1"/>
    </source>
</evidence>
<comment type="caution">
    <text evidence="6">The sequence shown here is derived from an EMBL/GenBank/DDBJ whole genome shotgun (WGS) entry which is preliminary data.</text>
</comment>
<dbReference type="NCBIfam" id="TIGR02604">
    <property type="entry name" value="Piru_Ver_Nterm"/>
    <property type="match status" value="1"/>
</dbReference>
<dbReference type="Pfam" id="PF00034">
    <property type="entry name" value="Cytochrom_C"/>
    <property type="match status" value="1"/>
</dbReference>
<dbReference type="Gene3D" id="1.25.10.20">
    <property type="entry name" value="Vitellinogen, superhelical"/>
    <property type="match status" value="1"/>
</dbReference>
<keyword evidence="2 4" id="KW-0479">Metal-binding</keyword>
<dbReference type="SUPFAM" id="SSF46626">
    <property type="entry name" value="Cytochrome c"/>
    <property type="match status" value="1"/>
</dbReference>
<dbReference type="GO" id="GO:0046872">
    <property type="term" value="F:metal ion binding"/>
    <property type="evidence" value="ECO:0007669"/>
    <property type="project" value="UniProtKB-KW"/>
</dbReference>
<dbReference type="InterPro" id="IPR013427">
    <property type="entry name" value="Haem-bd_dom_put"/>
</dbReference>
<name>A0A3B0CBE4_9FLAO</name>
<dbReference type="InterPro" id="IPR011041">
    <property type="entry name" value="Quinoprot_gluc/sorb_DH_b-prop"/>
</dbReference>
<dbReference type="Pfam" id="PF23500">
    <property type="entry name" value="DUF7133"/>
    <property type="match status" value="1"/>
</dbReference>
<dbReference type="Gene3D" id="1.10.760.10">
    <property type="entry name" value="Cytochrome c-like domain"/>
    <property type="match status" value="1"/>
</dbReference>
<dbReference type="InterPro" id="IPR036909">
    <property type="entry name" value="Cyt_c-like_dom_sf"/>
</dbReference>
<organism evidence="6 7">
    <name type="scientific">Ulvibacterium marinum</name>
    <dbReference type="NCBI Taxonomy" id="2419782"/>
    <lineage>
        <taxon>Bacteria</taxon>
        <taxon>Pseudomonadati</taxon>
        <taxon>Bacteroidota</taxon>
        <taxon>Flavobacteriia</taxon>
        <taxon>Flavobacteriales</taxon>
        <taxon>Flavobacteriaceae</taxon>
        <taxon>Ulvibacterium</taxon>
    </lineage>
</organism>
<evidence type="ECO:0000256" key="1">
    <source>
        <dbReference type="ARBA" id="ARBA00022617"/>
    </source>
</evidence>
<keyword evidence="1 4" id="KW-0349">Heme</keyword>
<dbReference type="EMBL" id="RBCJ01000002">
    <property type="protein sequence ID" value="RKN80937.1"/>
    <property type="molecule type" value="Genomic_DNA"/>
</dbReference>
<evidence type="ECO:0000256" key="4">
    <source>
        <dbReference type="PROSITE-ProRule" id="PRU00433"/>
    </source>
</evidence>
<evidence type="ECO:0000313" key="7">
    <source>
        <dbReference type="Proteomes" id="UP000276603"/>
    </source>
</evidence>
<dbReference type="RefSeq" id="WP_120711094.1">
    <property type="nucleotide sequence ID" value="NZ_RBCJ01000002.1"/>
</dbReference>
<reference evidence="6 7" key="1">
    <citation type="submission" date="2018-10" db="EMBL/GenBank/DDBJ databases">
        <title>Ulvibacterium marinum gen. nov., sp. nov., a novel marine bacterium of the family Flavobacteriaceae, isolated from a culture of the green alga Ulva prolifera.</title>
        <authorList>
            <person name="Zhang Z."/>
        </authorList>
    </citation>
    <scope>NUCLEOTIDE SEQUENCE [LARGE SCALE GENOMIC DNA]</scope>
    <source>
        <strain evidence="6 7">CCMM003</strain>
    </source>
</reference>
<dbReference type="PANTHER" id="PTHR33546:SF1">
    <property type="entry name" value="LARGE, MULTIFUNCTIONAL SECRETED PROTEIN"/>
    <property type="match status" value="1"/>
</dbReference>
<gene>
    <name evidence="6" type="ORF">D7Z94_08255</name>
</gene>
<dbReference type="PROSITE" id="PS51007">
    <property type="entry name" value="CYTC"/>
    <property type="match status" value="1"/>
</dbReference>
<keyword evidence="3 4" id="KW-0408">Iron</keyword>
<dbReference type="InterPro" id="IPR016024">
    <property type="entry name" value="ARM-type_fold"/>
</dbReference>
<evidence type="ECO:0000256" key="2">
    <source>
        <dbReference type="ARBA" id="ARBA00022723"/>
    </source>
</evidence>
<feature type="domain" description="Cytochrome c" evidence="5">
    <location>
        <begin position="888"/>
        <end position="1020"/>
    </location>
</feature>
<accession>A0A3B0CBE4</accession>
<evidence type="ECO:0000256" key="3">
    <source>
        <dbReference type="ARBA" id="ARBA00023004"/>
    </source>
</evidence>
<sequence length="1020" mass="115258">MKKLFLLLGLVFAFLGCKQDVKEPRNVSIDEISGSEEVKEFMETFNSMGIQSDGTQNISPQEALKKFDIAKDLQIELVLSEPEIHQPVDISFDHRGRLWVVQYNQYPYPEGVKVTDIDRHNRAVFDKTPKPPSEGVKGADKITIFEDTNNDGKYDKSIDAITGLNITTGVALGRKRIWVLTPPYLVAYPDTDGDGLPDGKPEVHLEGFGLEDTHAVANNLRWGPDGWLYGAQGSTTVANVNSAVSKNVYFSGQGIWRYHPETKIFEVFAEGGGNTFDVEFDKKGRVYSGDNGTARGFYYKQGGYYLKNWGKHGALTNPYAFGFLPGMELEGEKFRFTHAWIKYEEANLPKRYHGKILALNPLHNFVRLTRMEEKGSTFLCIDEEKILESSDHWFRPVDIKSGPDGAVYIADWNDSRMSHVDPRDTWSKTTGRIYRFRNKEKLTVPNFDLSTMTNSELVQLLSNKNKWFRQEALRQFGDRRDGSVLPELETIFHSNVSGQTSLEALWAIHLTGGFSDKIALEAMDHTDPYVRLWAIRLIGDTRKASNSVARKLKEMAISESHLEVLGQLASTAKRLPQDVAIPIIAGLFENNFHQEDIENQMFTWWAVESKAETGRKLVLALFNKKEIWDKALVKDVVLERLIQRYAIKGGDENYSSCIELLNLSPSHAHAKILFTGLQEGLRGRSPFEIPTDLAQMIQKYQSKFGEGKLALPLRRNETEAVDKVLELLPNEDADRLERLAYIKIFGEIDQPKSIPVLLGIAQDHKYSIAVRVACLETLGHYNEEVIGKEMADAYLFKLRADLDLRKAAFQLFASRASWASAFLVKISDTKEVKKSEVPLEIIRQFKLLGDSDLSKKVDELWPSVKMVSSEEKEKEIKRIQKALVSGKGNVEKGKSLYGMYCANCHILNGEGKEIGPELTGYDRNNLTYMVLNIVDPNADIREGYVNYRVKKKDGQVIVGILTDRSAGKIKIKPLGMDEITLVPEAIDEIKAQKASIMPERLLAGLSEQDIRDLFAYMNKE</sequence>
<dbReference type="PROSITE" id="PS51257">
    <property type="entry name" value="PROKAR_LIPOPROTEIN"/>
    <property type="match status" value="1"/>
</dbReference>
<dbReference type="GO" id="GO:0020037">
    <property type="term" value="F:heme binding"/>
    <property type="evidence" value="ECO:0007669"/>
    <property type="project" value="InterPro"/>
</dbReference>
<dbReference type="AlphaFoldDB" id="A0A3B0CBE4"/>
<dbReference type="SUPFAM" id="SSF50952">
    <property type="entry name" value="Soluble quinoprotein glucose dehydrogenase"/>
    <property type="match status" value="1"/>
</dbReference>
<dbReference type="Proteomes" id="UP000276603">
    <property type="component" value="Unassembled WGS sequence"/>
</dbReference>
<dbReference type="OrthoDB" id="9812332at2"/>
<proteinExistence type="predicted"/>
<dbReference type="InterPro" id="IPR011989">
    <property type="entry name" value="ARM-like"/>
</dbReference>
<dbReference type="InterPro" id="IPR009056">
    <property type="entry name" value="Cyt_c-like_dom"/>
</dbReference>
<keyword evidence="7" id="KW-1185">Reference proteome</keyword>
<dbReference type="InterPro" id="IPR013428">
    <property type="entry name" value="Membrane-bound_put_N"/>
</dbReference>
<evidence type="ECO:0000259" key="5">
    <source>
        <dbReference type="PROSITE" id="PS51007"/>
    </source>
</evidence>
<dbReference type="SUPFAM" id="SSF48371">
    <property type="entry name" value="ARM repeat"/>
    <property type="match status" value="1"/>
</dbReference>
<dbReference type="GO" id="GO:0009055">
    <property type="term" value="F:electron transfer activity"/>
    <property type="evidence" value="ECO:0007669"/>
    <property type="project" value="InterPro"/>
</dbReference>
<dbReference type="NCBIfam" id="TIGR02603">
    <property type="entry name" value="CxxCH_TIGR02603"/>
    <property type="match status" value="1"/>
</dbReference>
<dbReference type="PANTHER" id="PTHR33546">
    <property type="entry name" value="LARGE, MULTIFUNCTIONAL SECRETED PROTEIN-RELATED"/>
    <property type="match status" value="1"/>
</dbReference>